<proteinExistence type="predicted"/>
<protein>
    <recommendedName>
        <fullName evidence="2">PTS EIIA type-4 domain-containing protein</fullName>
    </recommendedName>
</protein>
<name>A0A7V5UFP2_CALAY</name>
<comment type="caution">
    <text evidence="3">The sequence shown here is derived from an EMBL/GenBank/DDBJ whole genome shotgun (WGS) entry which is preliminary data.</text>
</comment>
<gene>
    <name evidence="3" type="ORF">ENJ89_09870</name>
</gene>
<dbReference type="AlphaFoldDB" id="A0A7V5UFP2"/>
<accession>A0A7V5UFP2</accession>
<organism evidence="3">
    <name type="scientific">Caldithrix abyssi</name>
    <dbReference type="NCBI Taxonomy" id="187145"/>
    <lineage>
        <taxon>Bacteria</taxon>
        <taxon>Pseudomonadati</taxon>
        <taxon>Calditrichota</taxon>
        <taxon>Calditrichia</taxon>
        <taxon>Calditrichales</taxon>
        <taxon>Calditrichaceae</taxon>
        <taxon>Caldithrix</taxon>
    </lineage>
</organism>
<sequence length="128" mass="14380">MNQKALTCLITHGSLACCLKNVAEKLITPATDIYCFSNQEIALDEIQHAVEDLIAEQKPEKLILFVDLKGGSCWLLANRIKKQFGRVWIVAGVNVPMLVSYHMNYDRLPWPELIEKIVADGKKGIAEQ</sequence>
<dbReference type="InterPro" id="IPR036662">
    <property type="entry name" value="PTS_EIIA_man-typ_sf"/>
</dbReference>
<dbReference type="GO" id="GO:0016740">
    <property type="term" value="F:transferase activity"/>
    <property type="evidence" value="ECO:0007669"/>
    <property type="project" value="UniProtKB-KW"/>
</dbReference>
<dbReference type="InterPro" id="IPR004701">
    <property type="entry name" value="PTS_EIIA_man-typ"/>
</dbReference>
<dbReference type="Gene3D" id="3.40.50.510">
    <property type="entry name" value="Phosphotransferase system, mannose-type IIA component"/>
    <property type="match status" value="1"/>
</dbReference>
<evidence type="ECO:0000256" key="1">
    <source>
        <dbReference type="ARBA" id="ARBA00022679"/>
    </source>
</evidence>
<evidence type="ECO:0000259" key="2">
    <source>
        <dbReference type="PROSITE" id="PS51096"/>
    </source>
</evidence>
<dbReference type="PANTHER" id="PTHR33799">
    <property type="entry name" value="PTS PERMEASE-RELATED-RELATED"/>
    <property type="match status" value="1"/>
</dbReference>
<dbReference type="SUPFAM" id="SSF53062">
    <property type="entry name" value="PTS system fructose IIA component-like"/>
    <property type="match status" value="1"/>
</dbReference>
<dbReference type="PANTHER" id="PTHR33799:SF1">
    <property type="entry name" value="PTS SYSTEM MANNOSE-SPECIFIC EIIAB COMPONENT-RELATED"/>
    <property type="match status" value="1"/>
</dbReference>
<dbReference type="Proteomes" id="UP000886124">
    <property type="component" value="Unassembled WGS sequence"/>
</dbReference>
<dbReference type="PROSITE" id="PS51096">
    <property type="entry name" value="PTS_EIIA_TYPE_4"/>
    <property type="match status" value="1"/>
</dbReference>
<dbReference type="GO" id="GO:0009401">
    <property type="term" value="P:phosphoenolpyruvate-dependent sugar phosphotransferase system"/>
    <property type="evidence" value="ECO:0007669"/>
    <property type="project" value="InterPro"/>
</dbReference>
<feature type="domain" description="PTS EIIA type-4" evidence="2">
    <location>
        <begin position="4"/>
        <end position="125"/>
    </location>
</feature>
<evidence type="ECO:0000313" key="3">
    <source>
        <dbReference type="EMBL" id="HHJ53489.1"/>
    </source>
</evidence>
<dbReference type="GO" id="GO:0016020">
    <property type="term" value="C:membrane"/>
    <property type="evidence" value="ECO:0007669"/>
    <property type="project" value="InterPro"/>
</dbReference>
<keyword evidence="1" id="KW-0808">Transferase</keyword>
<dbReference type="EMBL" id="DROD01000625">
    <property type="protein sequence ID" value="HHJ53489.1"/>
    <property type="molecule type" value="Genomic_DNA"/>
</dbReference>
<dbReference type="PROSITE" id="PS51257">
    <property type="entry name" value="PROKAR_LIPOPROTEIN"/>
    <property type="match status" value="1"/>
</dbReference>
<reference evidence="3" key="1">
    <citation type="journal article" date="2020" name="mSystems">
        <title>Genome- and Community-Level Interaction Insights into Carbon Utilization and Element Cycling Functions of Hydrothermarchaeota in Hydrothermal Sediment.</title>
        <authorList>
            <person name="Zhou Z."/>
            <person name="Liu Y."/>
            <person name="Xu W."/>
            <person name="Pan J."/>
            <person name="Luo Z.H."/>
            <person name="Li M."/>
        </authorList>
    </citation>
    <scope>NUCLEOTIDE SEQUENCE [LARGE SCALE GENOMIC DNA]</scope>
    <source>
        <strain evidence="3">HyVt-527</strain>
    </source>
</reference>
<dbReference type="InterPro" id="IPR051471">
    <property type="entry name" value="Bacterial_PTS_sugar_comp"/>
</dbReference>
<dbReference type="Pfam" id="PF03610">
    <property type="entry name" value="EIIA-man"/>
    <property type="match status" value="1"/>
</dbReference>